<feature type="non-terminal residue" evidence="1">
    <location>
        <position position="269"/>
    </location>
</feature>
<feature type="non-terminal residue" evidence="1">
    <location>
        <position position="1"/>
    </location>
</feature>
<protein>
    <submittedName>
        <fullName evidence="1">Uncharacterized protein</fullName>
    </submittedName>
</protein>
<accession>X0VKT3</accession>
<gene>
    <name evidence="1" type="ORF">S01H1_37598</name>
</gene>
<evidence type="ECO:0000313" key="1">
    <source>
        <dbReference type="EMBL" id="GAG13088.1"/>
    </source>
</evidence>
<proteinExistence type="predicted"/>
<dbReference type="AlphaFoldDB" id="X0VKT3"/>
<name>X0VKT3_9ZZZZ</name>
<organism evidence="1">
    <name type="scientific">marine sediment metagenome</name>
    <dbReference type="NCBI Taxonomy" id="412755"/>
    <lineage>
        <taxon>unclassified sequences</taxon>
        <taxon>metagenomes</taxon>
        <taxon>ecological metagenomes</taxon>
    </lineage>
</organism>
<dbReference type="EMBL" id="BARS01023619">
    <property type="protein sequence ID" value="GAG13088.1"/>
    <property type="molecule type" value="Genomic_DNA"/>
</dbReference>
<reference evidence="1" key="1">
    <citation type="journal article" date="2014" name="Front. Microbiol.">
        <title>High frequency of phylogenetically diverse reductive dehalogenase-homologous genes in deep subseafloor sedimentary metagenomes.</title>
        <authorList>
            <person name="Kawai M."/>
            <person name="Futagami T."/>
            <person name="Toyoda A."/>
            <person name="Takaki Y."/>
            <person name="Nishi S."/>
            <person name="Hori S."/>
            <person name="Arai W."/>
            <person name="Tsubouchi T."/>
            <person name="Morono Y."/>
            <person name="Uchiyama I."/>
            <person name="Ito T."/>
            <person name="Fujiyama A."/>
            <person name="Inagaki F."/>
            <person name="Takami H."/>
        </authorList>
    </citation>
    <scope>NUCLEOTIDE SEQUENCE</scope>
    <source>
        <strain evidence="1">Expedition CK06-06</strain>
    </source>
</reference>
<comment type="caution">
    <text evidence="1">The sequence shown here is derived from an EMBL/GenBank/DDBJ whole genome shotgun (WGS) entry which is preliminary data.</text>
</comment>
<sequence length="269" mass="30502">NKRVFSVNYTTSFVVNDTEPSHLAYFAFCYLDLKALVAAYDMAFLLPDSKSNIVRGQLVGEKVIEKSTLQLETYAFFLEREGTNWPGPKHRMVKTSRWMTGATNTSDSQYLIRRKMANNKIQDFREINAVKLMDFDLVPAQNFFASVEQGKKGTQRVIQNAPDIYFSDAFLSYTVDGGSKFLFQLDYNRIIRDKTQFGNIIDKTSNPDTLAQIYKASKITLLTVFRRRVRYGVGDNRLGSPVFGQVIIDPVEPVITLISSTDGPDGKLK</sequence>